<organism evidence="5 6">
    <name type="scientific">Aliikangiella coralliicola</name>
    <dbReference type="NCBI Taxonomy" id="2592383"/>
    <lineage>
        <taxon>Bacteria</taxon>
        <taxon>Pseudomonadati</taxon>
        <taxon>Pseudomonadota</taxon>
        <taxon>Gammaproteobacteria</taxon>
        <taxon>Oceanospirillales</taxon>
        <taxon>Pleioneaceae</taxon>
        <taxon>Aliikangiella</taxon>
    </lineage>
</organism>
<dbReference type="NCBIfam" id="TIGR00254">
    <property type="entry name" value="GGDEF"/>
    <property type="match status" value="1"/>
</dbReference>
<evidence type="ECO:0000256" key="2">
    <source>
        <dbReference type="ARBA" id="ARBA00034247"/>
    </source>
</evidence>
<accession>A0A545UBW3</accession>
<dbReference type="InterPro" id="IPR050469">
    <property type="entry name" value="Diguanylate_Cyclase"/>
</dbReference>
<dbReference type="Proteomes" id="UP000315439">
    <property type="component" value="Unassembled WGS sequence"/>
</dbReference>
<dbReference type="RefSeq" id="WP_142894455.1">
    <property type="nucleotide sequence ID" value="NZ_ML660165.1"/>
</dbReference>
<protein>
    <recommendedName>
        <fullName evidence="1">diguanylate cyclase</fullName>
        <ecNumber evidence="1">2.7.7.65</ecNumber>
    </recommendedName>
</protein>
<keyword evidence="3" id="KW-1133">Transmembrane helix</keyword>
<comment type="catalytic activity">
    <reaction evidence="2">
        <text>2 GTP = 3',3'-c-di-GMP + 2 diphosphate</text>
        <dbReference type="Rhea" id="RHEA:24898"/>
        <dbReference type="ChEBI" id="CHEBI:33019"/>
        <dbReference type="ChEBI" id="CHEBI:37565"/>
        <dbReference type="ChEBI" id="CHEBI:58805"/>
        <dbReference type="EC" id="2.7.7.65"/>
    </reaction>
</comment>
<evidence type="ECO:0000256" key="1">
    <source>
        <dbReference type="ARBA" id="ARBA00012528"/>
    </source>
</evidence>
<dbReference type="EC" id="2.7.7.65" evidence="1"/>
<dbReference type="InterPro" id="IPR000160">
    <property type="entry name" value="GGDEF_dom"/>
</dbReference>
<feature type="transmembrane region" description="Helical" evidence="3">
    <location>
        <begin position="240"/>
        <end position="261"/>
    </location>
</feature>
<name>A0A545UBW3_9GAMM</name>
<dbReference type="SUPFAM" id="SSF49785">
    <property type="entry name" value="Galactose-binding domain-like"/>
    <property type="match status" value="1"/>
</dbReference>
<feature type="transmembrane region" description="Helical" evidence="3">
    <location>
        <begin position="360"/>
        <end position="379"/>
    </location>
</feature>
<dbReference type="SUPFAM" id="SSF55073">
    <property type="entry name" value="Nucleotide cyclase"/>
    <property type="match status" value="1"/>
</dbReference>
<dbReference type="InterPro" id="IPR008979">
    <property type="entry name" value="Galactose-bd-like_sf"/>
</dbReference>
<evidence type="ECO:0000256" key="3">
    <source>
        <dbReference type="SAM" id="Phobius"/>
    </source>
</evidence>
<dbReference type="InterPro" id="IPR029787">
    <property type="entry name" value="Nucleotide_cyclase"/>
</dbReference>
<dbReference type="PANTHER" id="PTHR45138">
    <property type="entry name" value="REGULATORY COMPONENTS OF SENSORY TRANSDUCTION SYSTEM"/>
    <property type="match status" value="1"/>
</dbReference>
<dbReference type="PROSITE" id="PS50887">
    <property type="entry name" value="GGDEF"/>
    <property type="match status" value="1"/>
</dbReference>
<comment type="caution">
    <text evidence="5">The sequence shown here is derived from an EMBL/GenBank/DDBJ whole genome shotgun (WGS) entry which is preliminary data.</text>
</comment>
<feature type="transmembrane region" description="Helical" evidence="3">
    <location>
        <begin position="270"/>
        <end position="290"/>
    </location>
</feature>
<dbReference type="AlphaFoldDB" id="A0A545UBW3"/>
<dbReference type="Gene3D" id="2.60.120.260">
    <property type="entry name" value="Galactose-binding domain-like"/>
    <property type="match status" value="1"/>
</dbReference>
<evidence type="ECO:0000313" key="5">
    <source>
        <dbReference type="EMBL" id="TQV86947.1"/>
    </source>
</evidence>
<gene>
    <name evidence="5" type="ORF">FLL46_14135</name>
</gene>
<dbReference type="Gene3D" id="3.30.70.270">
    <property type="match status" value="1"/>
</dbReference>
<dbReference type="Pfam" id="PF00990">
    <property type="entry name" value="GGDEF"/>
    <property type="match status" value="1"/>
</dbReference>
<feature type="transmembrane region" description="Helical" evidence="3">
    <location>
        <begin position="330"/>
        <end position="348"/>
    </location>
</feature>
<feature type="transmembrane region" description="Helical" evidence="3">
    <location>
        <begin position="210"/>
        <end position="228"/>
    </location>
</feature>
<dbReference type="SMART" id="SM00267">
    <property type="entry name" value="GGDEF"/>
    <property type="match status" value="1"/>
</dbReference>
<feature type="domain" description="GGDEF" evidence="4">
    <location>
        <begin position="419"/>
        <end position="550"/>
    </location>
</feature>
<feature type="transmembrane region" description="Helical" evidence="3">
    <location>
        <begin position="296"/>
        <end position="318"/>
    </location>
</feature>
<evidence type="ECO:0000313" key="6">
    <source>
        <dbReference type="Proteomes" id="UP000315439"/>
    </source>
</evidence>
<feature type="transmembrane region" description="Helical" evidence="3">
    <location>
        <begin position="183"/>
        <end position="203"/>
    </location>
</feature>
<keyword evidence="6" id="KW-1185">Reference proteome</keyword>
<reference evidence="5 6" key="1">
    <citation type="submission" date="2019-07" db="EMBL/GenBank/DDBJ databases">
        <title>Draft genome for Aliikangiella sp. M105.</title>
        <authorList>
            <person name="Wang G."/>
        </authorList>
    </citation>
    <scope>NUCLEOTIDE SEQUENCE [LARGE SCALE GENOMIC DNA]</scope>
    <source>
        <strain evidence="5 6">M105</strain>
    </source>
</reference>
<dbReference type="PANTHER" id="PTHR45138:SF9">
    <property type="entry name" value="DIGUANYLATE CYCLASE DGCM-RELATED"/>
    <property type="match status" value="1"/>
</dbReference>
<proteinExistence type="predicted"/>
<dbReference type="OrthoDB" id="9812260at2"/>
<dbReference type="GO" id="GO:0052621">
    <property type="term" value="F:diguanylate cyclase activity"/>
    <property type="evidence" value="ECO:0007669"/>
    <property type="project" value="UniProtKB-EC"/>
</dbReference>
<sequence length="550" mass="63474">MFKNIVLWTILLFSQFLLAEESPKSVLPLHLEQGWKFCPVQNYQPNVDVDVLDCQPITLPAGWESVYPGYDGYALIYTQFTLPKSVEKEPLGIYISKIRDADKTYINNQLIGETGEFPPEFDKAVLYSRLYAIPKETLKFGQENTIHFWIYNDARPGGLTQSVPVIDTHHQLLDNFYTNNYRALAFILVLAIFGLLHFVYYLFNRLSSENLYYSLFLFVWSVYLYTYSDLAIASDLPMSLLFRTNVALFFAIFSLLPLFIFKFFQQPLPLFLKLLIGLSAALIPICFLLPEDRLLYYPLEVIEVLTLPALIPIYWLLIKVVKAKMAYARLMTLVLVLYTTLGSVDIFLDFVQSEALNRVFLYGPWALLVLSFVLTLIVAHKNLVYYRDATWDRLTATLRFNEFSDRLEQELLRADRANKPMVIIMIDLDNFKYINDHYGHMQGDKVLQLVSQSLRGQLRHFDLLGRYGGDEFCVAATLEHEQEIKGFVNRLHKNINQQTFKKKGQIEHIEATFGATIRKANETISAKSLIEKADTLLIKAKASDKGTVMW</sequence>
<dbReference type="EMBL" id="VIKS01000009">
    <property type="protein sequence ID" value="TQV86947.1"/>
    <property type="molecule type" value="Genomic_DNA"/>
</dbReference>
<evidence type="ECO:0000259" key="4">
    <source>
        <dbReference type="PROSITE" id="PS50887"/>
    </source>
</evidence>
<keyword evidence="3" id="KW-0812">Transmembrane</keyword>
<dbReference type="InterPro" id="IPR043128">
    <property type="entry name" value="Rev_trsase/Diguanyl_cyclase"/>
</dbReference>
<keyword evidence="3" id="KW-0472">Membrane</keyword>
<dbReference type="CDD" id="cd01949">
    <property type="entry name" value="GGDEF"/>
    <property type="match status" value="1"/>
</dbReference>